<dbReference type="SMART" id="SM00998">
    <property type="entry name" value="ADSL_C"/>
    <property type="match status" value="1"/>
</dbReference>
<dbReference type="Gene3D" id="1.20.200.10">
    <property type="entry name" value="Fumarase/aspartase (Central domain)"/>
    <property type="match status" value="1"/>
</dbReference>
<dbReference type="EMBL" id="LAZR01069029">
    <property type="protein sequence ID" value="KKK48506.1"/>
    <property type="molecule type" value="Genomic_DNA"/>
</dbReference>
<protein>
    <recommendedName>
        <fullName evidence="2">Adenylosuccinate lyase C-terminal domain-containing protein</fullName>
    </recommendedName>
</protein>
<sequence>DLARDHADTPMAGRTYGQVASPTSFGAVAAEWGGPLLRHLDRLDELRARLLCVSLSGAAGTLSVMGDDGPAIRAGFAQALELGDPGASWHSARDRLAELAGWITLLTGSLGKMGEDMVLMTQSGLSELRLGETGGSSTMPQKQNPVQPSQLVALAHHAAALNGAMQGALIHRQQRDGGAWFTEWLSLAPMLQAAGRSTQLAQSVARGVTPDAQAMRGPVAGGLGLIHAEALSFALAAQMPRPQAQAALKALCAEAMKTDTPLPRLMARDHPGTDWEAVARPEAQLGTAPQQARAFAGAVKARLAGG</sequence>
<reference evidence="3" key="1">
    <citation type="journal article" date="2015" name="Nature">
        <title>Complex archaea that bridge the gap between prokaryotes and eukaryotes.</title>
        <authorList>
            <person name="Spang A."/>
            <person name="Saw J.H."/>
            <person name="Jorgensen S.L."/>
            <person name="Zaremba-Niedzwiedzka K."/>
            <person name="Martijn J."/>
            <person name="Lind A.E."/>
            <person name="van Eijk R."/>
            <person name="Schleper C."/>
            <person name="Guy L."/>
            <person name="Ettema T.J."/>
        </authorList>
    </citation>
    <scope>NUCLEOTIDE SEQUENCE</scope>
</reference>
<dbReference type="PANTHER" id="PTHR43172">
    <property type="entry name" value="ADENYLOSUCCINATE LYASE"/>
    <property type="match status" value="1"/>
</dbReference>
<name>A0A0F8YKA1_9ZZZZ</name>
<dbReference type="InterPro" id="IPR022761">
    <property type="entry name" value="Fumarate_lyase_N"/>
</dbReference>
<evidence type="ECO:0000259" key="2">
    <source>
        <dbReference type="SMART" id="SM00998"/>
    </source>
</evidence>
<accession>A0A0F8YKA1</accession>
<proteinExistence type="inferred from homology"/>
<dbReference type="InterPro" id="IPR019468">
    <property type="entry name" value="AdenyloSucc_lyase_C"/>
</dbReference>
<feature type="domain" description="Adenylosuccinate lyase C-terminal" evidence="2">
    <location>
        <begin position="223"/>
        <end position="296"/>
    </location>
</feature>
<dbReference type="InterPro" id="IPR000362">
    <property type="entry name" value="Fumarate_lyase_fam"/>
</dbReference>
<dbReference type="PROSITE" id="PS00163">
    <property type="entry name" value="FUMARATE_LYASES"/>
    <property type="match status" value="1"/>
</dbReference>
<evidence type="ECO:0000313" key="3">
    <source>
        <dbReference type="EMBL" id="KKK48506.1"/>
    </source>
</evidence>
<organism evidence="3">
    <name type="scientific">marine sediment metagenome</name>
    <dbReference type="NCBI Taxonomy" id="412755"/>
    <lineage>
        <taxon>unclassified sequences</taxon>
        <taxon>metagenomes</taxon>
        <taxon>ecological metagenomes</taxon>
    </lineage>
</organism>
<dbReference type="SUPFAM" id="SSF48557">
    <property type="entry name" value="L-aspartase-like"/>
    <property type="match status" value="1"/>
</dbReference>
<comment type="similarity">
    <text evidence="1">Belongs to the class-II fumarase/aspartase family.</text>
</comment>
<dbReference type="PANTHER" id="PTHR43172:SF2">
    <property type="entry name" value="ADENYLOSUCCINATE LYASE C-TERMINAL DOMAIN-CONTAINING PROTEIN"/>
    <property type="match status" value="1"/>
</dbReference>
<evidence type="ECO:0000256" key="1">
    <source>
        <dbReference type="ARBA" id="ARBA00034772"/>
    </source>
</evidence>
<dbReference type="AlphaFoldDB" id="A0A0F8YKA1"/>
<feature type="non-terminal residue" evidence="3">
    <location>
        <position position="1"/>
    </location>
</feature>
<dbReference type="GO" id="GO:0003824">
    <property type="term" value="F:catalytic activity"/>
    <property type="evidence" value="ECO:0007669"/>
    <property type="project" value="InterPro"/>
</dbReference>
<dbReference type="Pfam" id="PF00206">
    <property type="entry name" value="Lyase_1"/>
    <property type="match status" value="1"/>
</dbReference>
<comment type="caution">
    <text evidence="3">The sequence shown here is derived from an EMBL/GenBank/DDBJ whole genome shotgun (WGS) entry which is preliminary data.</text>
</comment>
<gene>
    <name evidence="3" type="ORF">LCGC14_3144430</name>
</gene>
<dbReference type="PRINTS" id="PR00149">
    <property type="entry name" value="FUMRATELYASE"/>
</dbReference>
<dbReference type="InterPro" id="IPR008948">
    <property type="entry name" value="L-Aspartase-like"/>
</dbReference>
<dbReference type="InterPro" id="IPR020557">
    <property type="entry name" value="Fumarate_lyase_CS"/>
</dbReference>
<dbReference type="Gene3D" id="1.10.40.30">
    <property type="entry name" value="Fumarase/aspartase (C-terminal domain)"/>
    <property type="match status" value="1"/>
</dbReference>
<dbReference type="PRINTS" id="PR00145">
    <property type="entry name" value="ARGSUCLYASE"/>
</dbReference>